<dbReference type="AlphaFoldDB" id="A0A975DLY3"/>
<evidence type="ECO:0000313" key="3">
    <source>
        <dbReference type="Proteomes" id="UP000664904"/>
    </source>
</evidence>
<reference evidence="2" key="1">
    <citation type="submission" date="2021-03" db="EMBL/GenBank/DDBJ databases">
        <title>Complete Genome of Pseudoalteromonas xiamenensis STKMTI.2, a new potential marine bacterium producing anti-Vibrio compounds.</title>
        <authorList>
            <person name="Handayani D.P."/>
            <person name="Isnansetyo A."/>
            <person name="Istiqomah I."/>
            <person name="Jumina J."/>
        </authorList>
    </citation>
    <scope>NUCLEOTIDE SEQUENCE</scope>
    <source>
        <strain evidence="2">STKMTI.2</strain>
        <plasmid evidence="2">unnamed5</plasmid>
    </source>
</reference>
<proteinExistence type="predicted"/>
<keyword evidence="1" id="KW-0812">Transmembrane</keyword>
<keyword evidence="1" id="KW-0472">Membrane</keyword>
<feature type="transmembrane region" description="Helical" evidence="1">
    <location>
        <begin position="12"/>
        <end position="42"/>
    </location>
</feature>
<evidence type="ECO:0000313" key="2">
    <source>
        <dbReference type="EMBL" id="QTH73475.1"/>
    </source>
</evidence>
<geneLocation type="plasmid" evidence="2 3">
    <name>unnamed5</name>
</geneLocation>
<dbReference type="Proteomes" id="UP000664904">
    <property type="component" value="Plasmid unnamed5"/>
</dbReference>
<keyword evidence="1" id="KW-1133">Transmembrane helix</keyword>
<gene>
    <name evidence="2" type="ORF">J5O05_18450</name>
</gene>
<sequence length="96" mass="10488">MVFLLGVGIPTLVILGLVTIIKLNSIFSYVLIILLGILSTYVFNYTYCNILGFECKPDPLNALGEIIHSGLVIVISSIIYALLPKKYKKRSVDVGG</sequence>
<dbReference type="RefSeq" id="WP_208845087.1">
    <property type="nucleotide sequence ID" value="NZ_CP072135.1"/>
</dbReference>
<name>A0A975DLY3_9GAMM</name>
<evidence type="ECO:0000256" key="1">
    <source>
        <dbReference type="SAM" id="Phobius"/>
    </source>
</evidence>
<accession>A0A975DLY3</accession>
<feature type="transmembrane region" description="Helical" evidence="1">
    <location>
        <begin position="62"/>
        <end position="83"/>
    </location>
</feature>
<keyword evidence="3" id="KW-1185">Reference proteome</keyword>
<keyword evidence="2" id="KW-0614">Plasmid</keyword>
<dbReference type="EMBL" id="CP072135">
    <property type="protein sequence ID" value="QTH73475.1"/>
    <property type="molecule type" value="Genomic_DNA"/>
</dbReference>
<organism evidence="2 3">
    <name type="scientific">Pseudoalteromonas xiamenensis</name>
    <dbReference type="NCBI Taxonomy" id="882626"/>
    <lineage>
        <taxon>Bacteria</taxon>
        <taxon>Pseudomonadati</taxon>
        <taxon>Pseudomonadota</taxon>
        <taxon>Gammaproteobacteria</taxon>
        <taxon>Alteromonadales</taxon>
        <taxon>Pseudoalteromonadaceae</taxon>
        <taxon>Pseudoalteromonas</taxon>
    </lineage>
</organism>
<protein>
    <submittedName>
        <fullName evidence="2">Uncharacterized protein</fullName>
    </submittedName>
</protein>
<dbReference type="KEGG" id="pxi:J5O05_18450"/>